<dbReference type="GO" id="GO:0042742">
    <property type="term" value="P:defense response to bacterium"/>
    <property type="evidence" value="ECO:0007669"/>
    <property type="project" value="UniProtKB-ARBA"/>
</dbReference>
<dbReference type="GO" id="GO:0009626">
    <property type="term" value="P:plant-type hypersensitive response"/>
    <property type="evidence" value="ECO:0007669"/>
    <property type="project" value="UniProtKB-ARBA"/>
</dbReference>
<dbReference type="InterPro" id="IPR041118">
    <property type="entry name" value="Rx_N"/>
</dbReference>
<evidence type="ECO:0000256" key="2">
    <source>
        <dbReference type="ARBA" id="ARBA00022614"/>
    </source>
</evidence>
<keyword evidence="5" id="KW-0611">Plant defense</keyword>
<reference evidence="13" key="2">
    <citation type="journal article" date="2008" name="Nucleic Acids Res.">
        <title>The rice annotation project database (RAP-DB): 2008 update.</title>
        <authorList>
            <consortium name="The rice annotation project (RAP)"/>
        </authorList>
    </citation>
    <scope>GENOME REANNOTATION</scope>
    <source>
        <strain evidence="13">cv. Nipponbare</strain>
    </source>
</reference>
<evidence type="ECO:0000259" key="11">
    <source>
        <dbReference type="Pfam" id="PF23598"/>
    </source>
</evidence>
<feature type="domain" description="Disease resistance R13L4/SHOC-2-like LRR" evidence="11">
    <location>
        <begin position="516"/>
        <end position="830"/>
    </location>
</feature>
<dbReference type="InterPro" id="IPR036388">
    <property type="entry name" value="WH-like_DNA-bd_sf"/>
</dbReference>
<keyword evidence="6 7" id="KW-0175">Coiled coil</keyword>
<evidence type="ECO:0000259" key="10">
    <source>
        <dbReference type="Pfam" id="PF23559"/>
    </source>
</evidence>
<dbReference type="InterPro" id="IPR044974">
    <property type="entry name" value="Disease_R_plants"/>
</dbReference>
<dbReference type="Gene3D" id="3.80.10.10">
    <property type="entry name" value="Ribonuclease Inhibitor"/>
    <property type="match status" value="2"/>
</dbReference>
<evidence type="ECO:0000256" key="6">
    <source>
        <dbReference type="ARBA" id="ARBA00023054"/>
    </source>
</evidence>
<dbReference type="Gene3D" id="1.20.5.4130">
    <property type="match status" value="1"/>
</dbReference>
<dbReference type="PANTHER" id="PTHR23155:SF981">
    <property type="entry name" value="NB-ARC DOMAIN CONTAINING PROTEIN, EXPRESSED"/>
    <property type="match status" value="1"/>
</dbReference>
<dbReference type="InterPro" id="IPR058922">
    <property type="entry name" value="WHD_DRP"/>
</dbReference>
<dbReference type="Pfam" id="PF18052">
    <property type="entry name" value="Rx_N"/>
    <property type="match status" value="1"/>
</dbReference>
<keyword evidence="4" id="KW-0547">Nucleotide-binding</keyword>
<dbReference type="Gene3D" id="1.10.8.430">
    <property type="entry name" value="Helical domain of apoptotic protease-activating factors"/>
    <property type="match status" value="1"/>
</dbReference>
<feature type="domain" description="Disease resistance protein winged helix" evidence="10">
    <location>
        <begin position="378"/>
        <end position="449"/>
    </location>
</feature>
<comment type="similarity">
    <text evidence="1">Belongs to the disease resistance NB-LRR family.</text>
</comment>
<keyword evidence="2" id="KW-0433">Leucine-rich repeat</keyword>
<dbReference type="Gene3D" id="1.10.10.10">
    <property type="entry name" value="Winged helix-like DNA-binding domain superfamily/Winged helix DNA-binding domain"/>
    <property type="match status" value="2"/>
</dbReference>
<dbReference type="Pfam" id="PF00931">
    <property type="entry name" value="NB-ARC"/>
    <property type="match status" value="1"/>
</dbReference>
<feature type="domain" description="Disease resistance N-terminal" evidence="9">
    <location>
        <begin position="20"/>
        <end position="99"/>
    </location>
</feature>
<dbReference type="EMBL" id="AP008217">
    <property type="protein sequence ID" value="BAF27907.1"/>
    <property type="molecule type" value="Genomic_DNA"/>
</dbReference>
<reference evidence="12 13" key="1">
    <citation type="journal article" date="2005" name="Nature">
        <title>The map-based sequence of the rice genome.</title>
        <authorList>
            <consortium name="International rice genome sequencing project (IRGSP)"/>
            <person name="Matsumoto T."/>
            <person name="Wu J."/>
            <person name="Kanamori H."/>
            <person name="Katayose Y."/>
            <person name="Fujisawa M."/>
            <person name="Namiki N."/>
            <person name="Mizuno H."/>
            <person name="Yamamoto K."/>
            <person name="Antonio B.A."/>
            <person name="Baba T."/>
            <person name="Sakata K."/>
            <person name="Nagamura Y."/>
            <person name="Aoki H."/>
            <person name="Arikawa K."/>
            <person name="Arita K."/>
            <person name="Bito T."/>
            <person name="Chiden Y."/>
            <person name="Fujitsuka N."/>
            <person name="Fukunaka R."/>
            <person name="Hamada M."/>
            <person name="Harada C."/>
            <person name="Hayashi A."/>
            <person name="Hijishita S."/>
            <person name="Honda M."/>
            <person name="Hosokawa S."/>
            <person name="Ichikawa Y."/>
            <person name="Idonuma A."/>
            <person name="Iijima M."/>
            <person name="Ikeda M."/>
            <person name="Ikeno M."/>
            <person name="Ito K."/>
            <person name="Ito S."/>
            <person name="Ito T."/>
            <person name="Ito Y."/>
            <person name="Ito Y."/>
            <person name="Iwabuchi A."/>
            <person name="Kamiya K."/>
            <person name="Karasawa W."/>
            <person name="Kurita K."/>
            <person name="Katagiri S."/>
            <person name="Kikuta A."/>
            <person name="Kobayashi H."/>
            <person name="Kobayashi N."/>
            <person name="Machita K."/>
            <person name="Maehara T."/>
            <person name="Masukawa M."/>
            <person name="Mizubayashi T."/>
            <person name="Mukai Y."/>
            <person name="Nagasaki H."/>
            <person name="Nagata Y."/>
            <person name="Naito S."/>
            <person name="Nakashima M."/>
            <person name="Nakama Y."/>
            <person name="Nakamichi Y."/>
            <person name="Nakamura M."/>
            <person name="Meguro A."/>
            <person name="Negishi M."/>
            <person name="Ohta I."/>
            <person name="Ohta T."/>
            <person name="Okamoto M."/>
            <person name="Ono N."/>
            <person name="Saji S."/>
            <person name="Sakaguchi M."/>
            <person name="Sakai K."/>
            <person name="Shibata M."/>
            <person name="Shimokawa T."/>
            <person name="Song J."/>
            <person name="Takazaki Y."/>
            <person name="Terasawa K."/>
            <person name="Tsugane M."/>
            <person name="Tsuji K."/>
            <person name="Ueda S."/>
            <person name="Waki K."/>
            <person name="Yamagata H."/>
            <person name="Yamamoto M."/>
            <person name="Yamamoto S."/>
            <person name="Yamane H."/>
            <person name="Yoshiki S."/>
            <person name="Yoshihara R."/>
            <person name="Yukawa K."/>
            <person name="Zhong H."/>
            <person name="Yano M."/>
            <person name="Yuan Q."/>
            <person name="Ouyang S."/>
            <person name="Liu J."/>
            <person name="Jones K.M."/>
            <person name="Gansberger K."/>
            <person name="Moffat K."/>
            <person name="Hill J."/>
            <person name="Bera J."/>
            <person name="Fadrosh D."/>
            <person name="Jin S."/>
            <person name="Johri S."/>
            <person name="Kim M."/>
            <person name="Overton L."/>
            <person name="Reardon M."/>
            <person name="Tsitrin T."/>
            <person name="Vuong H."/>
            <person name="Weaver B."/>
            <person name="Ciecko A."/>
            <person name="Tallon L."/>
            <person name="Jackson J."/>
            <person name="Pai G."/>
            <person name="Aken S.V."/>
            <person name="Utterback T."/>
            <person name="Reidmuller S."/>
            <person name="Feldblyum T."/>
            <person name="Hsiao J."/>
            <person name="Zismann V."/>
            <person name="Iobst S."/>
            <person name="de Vazeille A.R."/>
            <person name="Buell C.R."/>
            <person name="Ying K."/>
            <person name="Li Y."/>
            <person name="Lu T."/>
            <person name="Huang Y."/>
            <person name="Zhao Q."/>
            <person name="Feng Q."/>
            <person name="Zhang L."/>
            <person name="Zhu J."/>
            <person name="Weng Q."/>
            <person name="Mu J."/>
            <person name="Lu Y."/>
            <person name="Fan D."/>
            <person name="Liu Y."/>
            <person name="Guan J."/>
            <person name="Zhang Y."/>
            <person name="Yu S."/>
            <person name="Liu X."/>
            <person name="Zhang Y."/>
            <person name="Hong G."/>
            <person name="Han B."/>
            <person name="Choisne N."/>
            <person name="Demange N."/>
            <person name="Orjeda G."/>
            <person name="Samain S."/>
            <person name="Cattolico L."/>
            <person name="Pelletier E."/>
            <person name="Couloux A."/>
            <person name="Segurens B."/>
            <person name="Wincker P."/>
            <person name="D'Hont A."/>
            <person name="Scarpelli C."/>
            <person name="Weissenbach J."/>
            <person name="Salanoubat M."/>
            <person name="Quetier F."/>
            <person name="Yu Y."/>
            <person name="Kim H.R."/>
            <person name="Rambo T."/>
            <person name="Currie J."/>
            <person name="Collura K."/>
            <person name="Luo M."/>
            <person name="Yang T."/>
            <person name="Ammiraju J.S.S."/>
            <person name="Engler F."/>
            <person name="Soderlund C."/>
            <person name="Wing R.A."/>
            <person name="Palmer L.E."/>
            <person name="de la Bastide M."/>
            <person name="Spiegel L."/>
            <person name="Nascimento L."/>
            <person name="Zutavern T."/>
            <person name="O'Shaughnessy A."/>
            <person name="Dike S."/>
            <person name="Dedhia N."/>
            <person name="Preston R."/>
            <person name="Balija V."/>
            <person name="McCombie W.R."/>
            <person name="Chow T."/>
            <person name="Chen H."/>
            <person name="Chung M."/>
            <person name="Chen C."/>
            <person name="Shaw J."/>
            <person name="Wu H."/>
            <person name="Hsiao K."/>
            <person name="Chao Y."/>
            <person name="Chu M."/>
            <person name="Cheng C."/>
            <person name="Hour A."/>
            <person name="Lee P."/>
            <person name="Lin S."/>
            <person name="Lin Y."/>
            <person name="Liou J."/>
            <person name="Liu S."/>
            <person name="Hsing Y."/>
            <person name="Raghuvanshi S."/>
            <person name="Mohanty A."/>
            <person name="Bharti A.K."/>
            <person name="Gaur A."/>
            <person name="Gupta V."/>
            <person name="Kumar D."/>
            <person name="Ravi V."/>
            <person name="Vij S."/>
            <person name="Kapur A."/>
            <person name="Khurana P."/>
            <person name="Khurana P."/>
            <person name="Khurana J.P."/>
            <person name="Tyagi A.K."/>
            <person name="Gaikwad K."/>
            <person name="Singh A."/>
            <person name="Dalal V."/>
            <person name="Srivastava S."/>
            <person name="Dixit A."/>
            <person name="Pal A.K."/>
            <person name="Ghazi I.A."/>
            <person name="Yadav M."/>
            <person name="Pandit A."/>
            <person name="Bhargava A."/>
            <person name="Sureshbabu K."/>
            <person name="Batra K."/>
            <person name="Sharma T.R."/>
            <person name="Mohapatra T."/>
            <person name="Singh N.K."/>
            <person name="Messing J."/>
            <person name="Nelson A.B."/>
            <person name="Fuks G."/>
            <person name="Kavchok S."/>
            <person name="Keizer G."/>
            <person name="Linton E."/>
            <person name="Llaca V."/>
            <person name="Song R."/>
            <person name="Tanyolac B."/>
            <person name="Young S."/>
            <person name="Ho-Il K."/>
            <person name="Hahn J.H."/>
            <person name="Sangsakoo G."/>
            <person name="Vanavichit A."/>
            <person name="de Mattos Luiz.A.T."/>
            <person name="Zimmer P.D."/>
            <person name="Malone G."/>
            <person name="Dellagostin O."/>
            <person name="de Oliveira A.C."/>
            <person name="Bevan M."/>
            <person name="Bancroft I."/>
            <person name="Minx P."/>
            <person name="Cordum H."/>
            <person name="Wilson R."/>
            <person name="Cheng Z."/>
            <person name="Jin W."/>
            <person name="Jiang J."/>
            <person name="Leong S.A."/>
            <person name="Iwama H."/>
            <person name="Gojobori T."/>
            <person name="Itoh T."/>
            <person name="Niimura Y."/>
            <person name="Fujii Y."/>
            <person name="Habara T."/>
            <person name="Sakai H."/>
            <person name="Sato Y."/>
            <person name="Wilson G."/>
            <person name="Kumar K."/>
            <person name="McCouch S."/>
            <person name="Juretic N."/>
            <person name="Hoen D."/>
            <person name="Wright S."/>
            <person name="Bruskiewich R."/>
            <person name="Bureau T."/>
            <person name="Miyao A."/>
            <person name="Hirochika H."/>
            <person name="Nishikawa T."/>
            <person name="Kadowaki K."/>
            <person name="Sugiura M."/>
            <person name="Burr B."/>
            <person name="Sasaki T."/>
        </authorList>
    </citation>
    <scope>NUCLEOTIDE SEQUENCE [LARGE SCALE GENOMIC DNA]</scope>
    <source>
        <strain evidence="13">cv. Nipponbare</strain>
    </source>
</reference>
<dbReference type="InterPro" id="IPR027417">
    <property type="entry name" value="P-loop_NTPase"/>
</dbReference>
<name>Q0ITQ8_ORYSJ</name>
<evidence type="ECO:0000259" key="9">
    <source>
        <dbReference type="Pfam" id="PF18052"/>
    </source>
</evidence>
<dbReference type="InterPro" id="IPR055414">
    <property type="entry name" value="LRR_R13L4/SHOC2-like"/>
</dbReference>
<sequence>MAEAVLLALTKIGNVLADQVAKDLLAKLSEKVNNLRDLDEKIEQMRMQLATMNNVIWKISMTCLTDEVVKGWIGEVRKVAYRVEDVMDKYSYYSVQMAEEWFLKKYFIKGSHYVLVFTQIADEVVKIEKEIKQVVELKDKWLPLCPFVSHPLTEMERQRSQDIFPELVKDEDLVGIEDNRRLLTEWLYYDELDNKVITVSGMGGLGKTTLVTNVYEREKTNFSAHAWMAVSQTYTVDALLKKLLRKVGYKGEIDKMDVYDLKEEITRVLKDRKCLIVLDDVWDQEAYFKICDAFQSNQQSRVIITTRKNHVAALASSACRLDLQPLDGNQAFDLFCRRAFYSTKDHECPSELVEVAASIVDRCQGLPLAIVSIGSLFLFSEDYPISRESLVRLWIAEGFVLSKENNTPEVVAEGNLMELIYRNMLQIKENDELGRVTTCTMHDIVRDLALSIAKEEKFGSANDFGTMVQINKDVRRLSSYEWNDSVAATAPKFKLPRLRTLVSLGAISFPTYMLDSILSESSYLTVLELQDSEITQLPKSIGNMFNLRYIGLRRTKVKSLPDSIEKLSNLYTLDIKQTKIEKLPRGITKIKKLRHLLADRYDDEKHSEFRYFKGVQAPKDLSNLEELQTLETVEASKDLAVQLKKLMQLRSVWIDNISSADCGNIFATLSTMPLLSSLLLSARDENEPLCFEALQPMSKELHRSIIRGQWAKGTLDYPIFLSHTTHLKYLALSWCNLGEDPLGMLASHLSNLTYLRLNNMHSSKTLVLDAEAFPHLKTLVLMHMPDVNQINITDGALPCIEGLYIVSLWKLDKVPQGIESLASLKKLWLKDLHKDFKTQWKGDGMHQKMLHVAEIYFIVANFLRRVNSLTESSDDICHRLGSQVEKAPAFQELREVLMSNYGNLSDHLVKTCLLYMSVFPKGFEIRRNSLARRWVAEGYAQSVGKFTDETVAHQNFKKLLDQNIIEPMGACDNARVKTCRTNAVMREFMLHRSFCDHFIGSLDTMSESDDPSTFRHLFIQNCTNINILRLAKKKLRARSLTIFGSGGGGAVSCMRDAPALDLKECNDFDDNRVKGIMKDNLSRLKYLSLGSATTKLPKAIENLQCLHTLELRKTNVVALPIEVIKLPHLVHLFGKVKLRKKRSIHAVQVIDDIISNKKSIGQKSKLQTLSGFIIDKDSIIPQLMVHMRGLRKVKIWCDYSTGEGNTIHLKEAIENMVMYEMDTGVGVRSLSLYLGNALENLLGLLGETNGFLTTLKLHGRLSQFPKFVTSLTGIKELCLSSTNLTGSDLSGSGLGDLPCLLYLKLVEYNLVGFVIKKGDYPVLQRLCLVVESPNPILPKIEEEALPELVSLHLLCVRLGDLAGINIRNHTNLQEVALDSAISMETIITWENEARKHPKRPKVLFFKRVGTPNTGCTILRSCGLFGTASSRNSFWEKLQLGQTPPNRAFVLAPSLVATCKHVDRKAVVPQEL</sequence>
<dbReference type="InterPro" id="IPR002182">
    <property type="entry name" value="NB-ARC"/>
</dbReference>
<dbReference type="PANTHER" id="PTHR23155">
    <property type="entry name" value="DISEASE RESISTANCE PROTEIN RP"/>
    <property type="match status" value="1"/>
</dbReference>
<dbReference type="Pfam" id="PF23559">
    <property type="entry name" value="WHD_DRP"/>
    <property type="match status" value="2"/>
</dbReference>
<dbReference type="InterPro" id="IPR032675">
    <property type="entry name" value="LRR_dom_sf"/>
</dbReference>
<dbReference type="KEGG" id="dosa:Os11g0227100"/>
<evidence type="ECO:0000256" key="4">
    <source>
        <dbReference type="ARBA" id="ARBA00022741"/>
    </source>
</evidence>
<dbReference type="PRINTS" id="PR00364">
    <property type="entry name" value="DISEASERSIST"/>
</dbReference>
<dbReference type="Pfam" id="PF23598">
    <property type="entry name" value="LRR_14"/>
    <property type="match status" value="2"/>
</dbReference>
<evidence type="ECO:0000256" key="1">
    <source>
        <dbReference type="ARBA" id="ARBA00008894"/>
    </source>
</evidence>
<protein>
    <submittedName>
        <fullName evidence="12">Os11g0227100 protein</fullName>
    </submittedName>
</protein>
<evidence type="ECO:0000259" key="8">
    <source>
        <dbReference type="Pfam" id="PF00931"/>
    </source>
</evidence>
<feature type="domain" description="Disease resistance R13L4/SHOC-2-like LRR" evidence="11">
    <location>
        <begin position="1037"/>
        <end position="1401"/>
    </location>
</feature>
<dbReference type="Proteomes" id="UP000000763">
    <property type="component" value="Chromosome 11"/>
</dbReference>
<feature type="coiled-coil region" evidence="7">
    <location>
        <begin position="21"/>
        <end position="55"/>
    </location>
</feature>
<gene>
    <name evidence="12" type="ordered locus">Os11g0227100</name>
</gene>
<keyword evidence="3" id="KW-0677">Repeat</keyword>
<evidence type="ECO:0000313" key="13">
    <source>
        <dbReference type="Proteomes" id="UP000000763"/>
    </source>
</evidence>
<evidence type="ECO:0000313" key="12">
    <source>
        <dbReference type="EMBL" id="BAF27907.1"/>
    </source>
</evidence>
<dbReference type="SUPFAM" id="SSF52540">
    <property type="entry name" value="P-loop containing nucleoside triphosphate hydrolases"/>
    <property type="match status" value="1"/>
</dbReference>
<evidence type="ECO:0000256" key="7">
    <source>
        <dbReference type="SAM" id="Coils"/>
    </source>
</evidence>
<dbReference type="FunFam" id="3.40.50.300:FF:001091">
    <property type="entry name" value="Probable disease resistance protein At1g61300"/>
    <property type="match status" value="1"/>
</dbReference>
<proteinExistence type="inferred from homology"/>
<feature type="domain" description="Disease resistance protein winged helix" evidence="10">
    <location>
        <begin position="918"/>
        <end position="988"/>
    </location>
</feature>
<organism evidence="12 13">
    <name type="scientific">Oryza sativa subsp. japonica</name>
    <name type="common">Rice</name>
    <dbReference type="NCBI Taxonomy" id="39947"/>
    <lineage>
        <taxon>Eukaryota</taxon>
        <taxon>Viridiplantae</taxon>
        <taxon>Streptophyta</taxon>
        <taxon>Embryophyta</taxon>
        <taxon>Tracheophyta</taxon>
        <taxon>Spermatophyta</taxon>
        <taxon>Magnoliopsida</taxon>
        <taxon>Liliopsida</taxon>
        <taxon>Poales</taxon>
        <taxon>Poaceae</taxon>
        <taxon>BOP clade</taxon>
        <taxon>Oryzoideae</taxon>
        <taxon>Oryzeae</taxon>
        <taxon>Oryzinae</taxon>
        <taxon>Oryza</taxon>
        <taxon>Oryza sativa</taxon>
    </lineage>
</organism>
<accession>Q0ITQ8</accession>
<dbReference type="FunFam" id="1.10.10.10:FF:000322">
    <property type="entry name" value="Probable disease resistance protein At1g63360"/>
    <property type="match status" value="2"/>
</dbReference>
<dbReference type="Gene3D" id="3.40.50.300">
    <property type="entry name" value="P-loop containing nucleotide triphosphate hydrolases"/>
    <property type="match status" value="1"/>
</dbReference>
<evidence type="ECO:0000256" key="3">
    <source>
        <dbReference type="ARBA" id="ARBA00022737"/>
    </source>
</evidence>
<feature type="domain" description="NB-ARC" evidence="8">
    <location>
        <begin position="182"/>
        <end position="342"/>
    </location>
</feature>
<dbReference type="SUPFAM" id="SSF52058">
    <property type="entry name" value="L domain-like"/>
    <property type="match status" value="2"/>
</dbReference>
<dbReference type="GO" id="GO:0002758">
    <property type="term" value="P:innate immune response-activating signaling pathway"/>
    <property type="evidence" value="ECO:0007669"/>
    <property type="project" value="UniProtKB-ARBA"/>
</dbReference>
<dbReference type="InterPro" id="IPR042197">
    <property type="entry name" value="Apaf_helical"/>
</dbReference>
<evidence type="ECO:0000256" key="5">
    <source>
        <dbReference type="ARBA" id="ARBA00022821"/>
    </source>
</evidence>
<dbReference type="GO" id="GO:0043531">
    <property type="term" value="F:ADP binding"/>
    <property type="evidence" value="ECO:0007669"/>
    <property type="project" value="InterPro"/>
</dbReference>